<evidence type="ECO:0000256" key="8">
    <source>
        <dbReference type="ARBA" id="ARBA00023125"/>
    </source>
</evidence>
<organism evidence="10">
    <name type="scientific">uncultured Caudovirales phage</name>
    <dbReference type="NCBI Taxonomy" id="2100421"/>
    <lineage>
        <taxon>Viruses</taxon>
        <taxon>Duplodnaviria</taxon>
        <taxon>Heunggongvirae</taxon>
        <taxon>Uroviricota</taxon>
        <taxon>Caudoviricetes</taxon>
        <taxon>Peduoviridae</taxon>
        <taxon>Maltschvirus</taxon>
        <taxon>Maltschvirus maltsch</taxon>
    </lineage>
</organism>
<dbReference type="InterPro" id="IPR022637">
    <property type="entry name" value="DNA_polIII_beta_cen"/>
</dbReference>
<keyword evidence="6" id="KW-0235">DNA replication</keyword>
<evidence type="ECO:0000313" key="10">
    <source>
        <dbReference type="EMBL" id="CAB4172448.1"/>
    </source>
</evidence>
<comment type="subcellular location">
    <subcellularLocation>
        <location evidence="1">Cytoplasm</location>
    </subcellularLocation>
</comment>
<keyword evidence="4" id="KW-0808">Transferase</keyword>
<evidence type="ECO:0000256" key="7">
    <source>
        <dbReference type="ARBA" id="ARBA00022932"/>
    </source>
</evidence>
<keyword evidence="7" id="KW-0239">DNA-directed DNA polymerase</keyword>
<dbReference type="Gene3D" id="3.10.150.10">
    <property type="entry name" value="DNA Polymerase III, subunit A, domain 2"/>
    <property type="match status" value="1"/>
</dbReference>
<evidence type="ECO:0000259" key="9">
    <source>
        <dbReference type="Pfam" id="PF02767"/>
    </source>
</evidence>
<keyword evidence="8" id="KW-0238">DNA-binding</keyword>
<protein>
    <submittedName>
        <fullName evidence="10">DNA polymerase III, beta chain, central</fullName>
    </submittedName>
</protein>
<evidence type="ECO:0000256" key="4">
    <source>
        <dbReference type="ARBA" id="ARBA00022679"/>
    </source>
</evidence>
<gene>
    <name evidence="10" type="ORF">UFOVP934_2</name>
</gene>
<comment type="similarity">
    <text evidence="2">Belongs to the beta sliding clamp family.</text>
</comment>
<dbReference type="GO" id="GO:0008408">
    <property type="term" value="F:3'-5' exonuclease activity"/>
    <property type="evidence" value="ECO:0007669"/>
    <property type="project" value="InterPro"/>
</dbReference>
<reference evidence="10" key="1">
    <citation type="submission" date="2020-05" db="EMBL/GenBank/DDBJ databases">
        <authorList>
            <person name="Chiriac C."/>
            <person name="Salcher M."/>
            <person name="Ghai R."/>
            <person name="Kavagutti S V."/>
        </authorList>
    </citation>
    <scope>NUCLEOTIDE SEQUENCE</scope>
</reference>
<feature type="domain" description="DNA polymerase III beta sliding clamp central" evidence="9">
    <location>
        <begin position="8"/>
        <end position="121"/>
    </location>
</feature>
<dbReference type="GO" id="GO:0009360">
    <property type="term" value="C:DNA polymerase III complex"/>
    <property type="evidence" value="ECO:0007669"/>
    <property type="project" value="InterPro"/>
</dbReference>
<sequence length="220" mass="23878">MLKVTLNIRALRAVLVAVSTEETRYYLNGVNLEFTPDGVVMAATDGHRMIVLRQPYGEHAATAAHASVIVPRDLVAKLKINPRMKTLDTTTLTIGDDGRLTFEHAGEMFGGLYALDGTFPDYRRVVPQDLTGEAAQYDPIYLADFAKARKELGGDRTTSPIVRYNGEGPAIVDFAWDTGFQAIGVLMPIRDRTDATYYTWASTPAAAWPDAAPAADAAAA</sequence>
<dbReference type="GO" id="GO:0006271">
    <property type="term" value="P:DNA strand elongation involved in DNA replication"/>
    <property type="evidence" value="ECO:0007669"/>
    <property type="project" value="TreeGrafter"/>
</dbReference>
<keyword evidence="3" id="KW-0963">Cytoplasm</keyword>
<evidence type="ECO:0000256" key="6">
    <source>
        <dbReference type="ARBA" id="ARBA00022705"/>
    </source>
</evidence>
<keyword evidence="5" id="KW-0548">Nucleotidyltransferase</keyword>
<dbReference type="SUPFAM" id="SSF55979">
    <property type="entry name" value="DNA clamp"/>
    <property type="match status" value="1"/>
</dbReference>
<accession>A0A6J5PTR5</accession>
<dbReference type="InterPro" id="IPR046938">
    <property type="entry name" value="DNA_clamp_sf"/>
</dbReference>
<dbReference type="Pfam" id="PF02767">
    <property type="entry name" value="DNA_pol3_beta_2"/>
    <property type="match status" value="1"/>
</dbReference>
<dbReference type="EMBL" id="LR796886">
    <property type="protein sequence ID" value="CAB4172448.1"/>
    <property type="molecule type" value="Genomic_DNA"/>
</dbReference>
<evidence type="ECO:0000256" key="5">
    <source>
        <dbReference type="ARBA" id="ARBA00022695"/>
    </source>
</evidence>
<dbReference type="GO" id="GO:0003887">
    <property type="term" value="F:DNA-directed DNA polymerase activity"/>
    <property type="evidence" value="ECO:0007669"/>
    <property type="project" value="UniProtKB-KW"/>
</dbReference>
<dbReference type="GO" id="GO:0003677">
    <property type="term" value="F:DNA binding"/>
    <property type="evidence" value="ECO:0007669"/>
    <property type="project" value="UniProtKB-KW"/>
</dbReference>
<name>A0A6J5PTR5_9CAUD</name>
<dbReference type="PANTHER" id="PTHR30478">
    <property type="entry name" value="DNA POLYMERASE III SUBUNIT BETA"/>
    <property type="match status" value="1"/>
</dbReference>
<evidence type="ECO:0000256" key="1">
    <source>
        <dbReference type="ARBA" id="ARBA00004496"/>
    </source>
</evidence>
<dbReference type="CDD" id="cd00140">
    <property type="entry name" value="beta_clamp"/>
    <property type="match status" value="1"/>
</dbReference>
<dbReference type="PANTHER" id="PTHR30478:SF0">
    <property type="entry name" value="BETA SLIDING CLAMP"/>
    <property type="match status" value="1"/>
</dbReference>
<dbReference type="InterPro" id="IPR001001">
    <property type="entry name" value="DNA_polIII_beta"/>
</dbReference>
<evidence type="ECO:0000256" key="3">
    <source>
        <dbReference type="ARBA" id="ARBA00022490"/>
    </source>
</evidence>
<evidence type="ECO:0000256" key="2">
    <source>
        <dbReference type="ARBA" id="ARBA00010752"/>
    </source>
</evidence>
<proteinExistence type="inferred from homology"/>